<dbReference type="AlphaFoldDB" id="A0A1T4UVZ2"/>
<protein>
    <submittedName>
        <fullName evidence="3">SseB protein N-terminal domain-containing protein</fullName>
    </submittedName>
</protein>
<dbReference type="InterPro" id="IPR027945">
    <property type="entry name" value="SseB_C"/>
</dbReference>
<feature type="domain" description="SseB protein C-terminal" evidence="2">
    <location>
        <begin position="165"/>
        <end position="266"/>
    </location>
</feature>
<gene>
    <name evidence="3" type="ORF">SAMN02745213_00081</name>
</gene>
<name>A0A1T4UVZ2_9GAMM</name>
<dbReference type="EMBL" id="FUXX01000001">
    <property type="protein sequence ID" value="SKA56788.1"/>
    <property type="molecule type" value="Genomic_DNA"/>
</dbReference>
<evidence type="ECO:0000259" key="1">
    <source>
        <dbReference type="Pfam" id="PF07179"/>
    </source>
</evidence>
<dbReference type="InterPro" id="IPR009839">
    <property type="entry name" value="SseB_N"/>
</dbReference>
<dbReference type="Pfam" id="PF14581">
    <property type="entry name" value="SseB_C"/>
    <property type="match status" value="1"/>
</dbReference>
<reference evidence="4" key="1">
    <citation type="submission" date="2017-02" db="EMBL/GenBank/DDBJ databases">
        <authorList>
            <person name="Varghese N."/>
            <person name="Submissions S."/>
        </authorList>
    </citation>
    <scope>NUCLEOTIDE SEQUENCE [LARGE SCALE GENOMIC DNA]</scope>
    <source>
        <strain evidence="4">DSM 3072</strain>
    </source>
</reference>
<evidence type="ECO:0000259" key="2">
    <source>
        <dbReference type="Pfam" id="PF14581"/>
    </source>
</evidence>
<sequence length="278" mass="32101">MKVDVNKPVENPELLKFLNELDKTSDENKRNDLLDNIAREFTLKSNLLSIVKVDDDAIAQKQDGQKYFKQDSTISFVQFKSEDDKVYFPAFTDWNELRKGDSYKNEYVKTLIMSFDDYFALVKDSGAGVVINPYSHNLAFTNGNLQFMKQRKDMLENGHTEVTAKKDTHVLIGDPKEYPDQMVKAITDYSKTVKDINAIWLKLMVRDEEKSYLLVVDFKGEKQKIFSGIADAARDYLPSNMYIDMVPYDGEFGQSAAKTGKPFYQRKRRLFGLFHINS</sequence>
<organism evidence="3 4">
    <name type="scientific">Succinivibrio dextrinosolvens DSM 3072</name>
    <dbReference type="NCBI Taxonomy" id="1123324"/>
    <lineage>
        <taxon>Bacteria</taxon>
        <taxon>Pseudomonadati</taxon>
        <taxon>Pseudomonadota</taxon>
        <taxon>Gammaproteobacteria</taxon>
        <taxon>Aeromonadales</taxon>
        <taxon>Succinivibrionaceae</taxon>
        <taxon>Succinivibrio</taxon>
    </lineage>
</organism>
<dbReference type="Proteomes" id="UP000242432">
    <property type="component" value="Unassembled WGS sequence"/>
</dbReference>
<feature type="domain" description="SseB protein N-terminal" evidence="1">
    <location>
        <begin position="16"/>
        <end position="141"/>
    </location>
</feature>
<evidence type="ECO:0000313" key="4">
    <source>
        <dbReference type="Proteomes" id="UP000242432"/>
    </source>
</evidence>
<dbReference type="Pfam" id="PF07179">
    <property type="entry name" value="SseB"/>
    <property type="match status" value="1"/>
</dbReference>
<dbReference type="RefSeq" id="WP_078927752.1">
    <property type="nucleotide sequence ID" value="NZ_FUXX01000001.1"/>
</dbReference>
<keyword evidence="4" id="KW-1185">Reference proteome</keyword>
<evidence type="ECO:0000313" key="3">
    <source>
        <dbReference type="EMBL" id="SKA56788.1"/>
    </source>
</evidence>
<accession>A0A1T4UVZ2</accession>
<proteinExistence type="predicted"/>